<protein>
    <submittedName>
        <fullName evidence="2">Uncharacterized protein</fullName>
    </submittedName>
</protein>
<feature type="compositionally biased region" description="Polar residues" evidence="1">
    <location>
        <begin position="488"/>
        <end position="499"/>
    </location>
</feature>
<proteinExistence type="predicted"/>
<feature type="compositionally biased region" description="Basic residues" evidence="1">
    <location>
        <begin position="98"/>
        <end position="112"/>
    </location>
</feature>
<organism evidence="2 3">
    <name type="scientific">Rhodofomes roseus</name>
    <dbReference type="NCBI Taxonomy" id="34475"/>
    <lineage>
        <taxon>Eukaryota</taxon>
        <taxon>Fungi</taxon>
        <taxon>Dikarya</taxon>
        <taxon>Basidiomycota</taxon>
        <taxon>Agaricomycotina</taxon>
        <taxon>Agaricomycetes</taxon>
        <taxon>Polyporales</taxon>
        <taxon>Rhodofomes</taxon>
    </lineage>
</organism>
<accession>A0A4Y9Z2P6</accession>
<evidence type="ECO:0000313" key="2">
    <source>
        <dbReference type="EMBL" id="TFY68257.1"/>
    </source>
</evidence>
<evidence type="ECO:0000256" key="1">
    <source>
        <dbReference type="SAM" id="MobiDB-lite"/>
    </source>
</evidence>
<reference evidence="2 3" key="1">
    <citation type="submission" date="2019-01" db="EMBL/GenBank/DDBJ databases">
        <title>Genome sequencing of the rare red list fungi Fomitopsis rosea.</title>
        <authorList>
            <person name="Buettner E."/>
            <person name="Kellner H."/>
        </authorList>
    </citation>
    <scope>NUCLEOTIDE SEQUENCE [LARGE SCALE GENOMIC DNA]</scope>
    <source>
        <strain evidence="2 3">DSM 105464</strain>
    </source>
</reference>
<gene>
    <name evidence="2" type="ORF">EVJ58_g1101</name>
</gene>
<feature type="region of interest" description="Disordered" evidence="1">
    <location>
        <begin position="1"/>
        <end position="112"/>
    </location>
</feature>
<dbReference type="AlphaFoldDB" id="A0A4Y9Z2P6"/>
<dbReference type="EMBL" id="SEKV01000034">
    <property type="protein sequence ID" value="TFY68257.1"/>
    <property type="molecule type" value="Genomic_DNA"/>
</dbReference>
<comment type="caution">
    <text evidence="2">The sequence shown here is derived from an EMBL/GenBank/DDBJ whole genome shotgun (WGS) entry which is preliminary data.</text>
</comment>
<dbReference type="Proteomes" id="UP000298390">
    <property type="component" value="Unassembled WGS sequence"/>
</dbReference>
<feature type="region of interest" description="Disordered" evidence="1">
    <location>
        <begin position="259"/>
        <end position="279"/>
    </location>
</feature>
<name>A0A4Y9Z2P6_9APHY</name>
<sequence length="585" mass="61366">MASPSRIPAPRRSTGGPQSPPLSAASYSPRKEDHRAQQDPAQSILTEVIHGYASPAKSPTDNVGSPLKTTKDLVSPSKATSFPARTDVENQRQARAPHMTHTRRTSIPKSPRKVFHPLPHRQPGQCADTSPSKPTPLFQLNGVPATMPDTNGVPNSASVCIPTSTLTGPCLLMPTPSFVAVHNTDGSSTVSIGACDANSKGTVNLQKARRQGRTWLKSHAAPAPAKESLMLATPSFIALGSSGSTASFASRYSLWPRKHGGRARRTEVRGGPDSDVSAKGCVLERPASPSAGSAPSAAGLGDADLFAPVMEGPRQVDAQDGCIVGLPKDMLETLGELEAVAKLVQGLPVPVPQPRLRGFEVVLPSKPCAVDGSTQAVGVSDALPDELDRSLYEHILPIYHCCIALKAAMYWSYVSRPDCLSFRCGDSFEASYPRCSSQAVSDQGGASNIARIPVSALSATPKPAATPKTSAIPTPRTPGASGVKAPSGLQSRIPSSTPVRPSLKSFDAKYSVARLRTVSTPVRTPAGKTSMAGSGPSKLKAALKPRLSEPMAPVVSTLRNVSPAASGPISRIARRVRYSEVPRAR</sequence>
<feature type="region of interest" description="Disordered" evidence="1">
    <location>
        <begin position="458"/>
        <end position="500"/>
    </location>
</feature>
<evidence type="ECO:0000313" key="3">
    <source>
        <dbReference type="Proteomes" id="UP000298390"/>
    </source>
</evidence>